<evidence type="ECO:0000313" key="4">
    <source>
        <dbReference type="Proteomes" id="UP001332192"/>
    </source>
</evidence>
<dbReference type="EMBL" id="CP141615">
    <property type="protein sequence ID" value="WRP17451.1"/>
    <property type="molecule type" value="Genomic_DNA"/>
</dbReference>
<feature type="domain" description="Thiamine-binding protein" evidence="2">
    <location>
        <begin position="6"/>
        <end position="98"/>
    </location>
</feature>
<dbReference type="InterPro" id="IPR029756">
    <property type="entry name" value="MTH1187/YkoF-like"/>
</dbReference>
<dbReference type="SUPFAM" id="SSF89957">
    <property type="entry name" value="MTH1187/YkoF-like"/>
    <property type="match status" value="1"/>
</dbReference>
<comment type="similarity">
    <text evidence="1">Belongs to the UPF0045 family.</text>
</comment>
<protein>
    <submittedName>
        <fullName evidence="3">Thiamine-binding protein</fullName>
    </submittedName>
</protein>
<sequence>MPKAMVSFECLPLVGAPKAEVYRVVDAAIAEVEGSGVTYMVGPAETSMAGELDTLLDVVKRAIDACRKAGAARLAVVVKVLTADDEDLADLEEKVAPYRARGH</sequence>
<accession>A0ABZ1BXP2</accession>
<dbReference type="InterPro" id="IPR051614">
    <property type="entry name" value="UPF0045_domain"/>
</dbReference>
<reference evidence="3 4" key="1">
    <citation type="journal article" date="2024" name="Front. Microbiol.">
        <title>Novel thermophilic genera Geochorda gen. nov. and Carboxydochorda gen. nov. from the deep terrestrial subsurface reveal the ecophysiological diversity in the class Limnochordia.</title>
        <authorList>
            <person name="Karnachuk O.V."/>
            <person name="Lukina A.P."/>
            <person name="Avakyan M.R."/>
            <person name="Kadnikov V.V."/>
            <person name="Begmatov S."/>
            <person name="Beletsky A.V."/>
            <person name="Vlasova K.G."/>
            <person name="Novikov A.A."/>
            <person name="Shcherbakova V.A."/>
            <person name="Mardanov A.V."/>
            <person name="Ravin N.V."/>
        </authorList>
    </citation>
    <scope>NUCLEOTIDE SEQUENCE [LARGE SCALE GENOMIC DNA]</scope>
    <source>
        <strain evidence="3 4">L945</strain>
    </source>
</reference>
<name>A0ABZ1BXP2_9FIRM</name>
<dbReference type="Gene3D" id="3.30.70.930">
    <property type="match status" value="1"/>
</dbReference>
<gene>
    <name evidence="3" type="ORF">U7230_00085</name>
</gene>
<dbReference type="PANTHER" id="PTHR33777">
    <property type="entry name" value="UPF0045 PROTEIN ECM15"/>
    <property type="match status" value="1"/>
</dbReference>
<organism evidence="3 4">
    <name type="scientific">Carboxydichorda subterranea</name>
    <dbReference type="NCBI Taxonomy" id="3109565"/>
    <lineage>
        <taxon>Bacteria</taxon>
        <taxon>Bacillati</taxon>
        <taxon>Bacillota</taxon>
        <taxon>Limnochordia</taxon>
        <taxon>Limnochordales</taxon>
        <taxon>Geochordaceae</taxon>
        <taxon>Carboxydichorda</taxon>
    </lineage>
</organism>
<dbReference type="PANTHER" id="PTHR33777:SF1">
    <property type="entry name" value="UPF0045 PROTEIN ECM15"/>
    <property type="match status" value="1"/>
</dbReference>
<dbReference type="InterPro" id="IPR002767">
    <property type="entry name" value="Thiamine_BP"/>
</dbReference>
<dbReference type="Proteomes" id="UP001332192">
    <property type="component" value="Chromosome"/>
</dbReference>
<dbReference type="Pfam" id="PF01910">
    <property type="entry name" value="Thiamine_BP"/>
    <property type="match status" value="1"/>
</dbReference>
<evidence type="ECO:0000313" key="3">
    <source>
        <dbReference type="EMBL" id="WRP17451.1"/>
    </source>
</evidence>
<dbReference type="RefSeq" id="WP_324716721.1">
    <property type="nucleotide sequence ID" value="NZ_CP141615.1"/>
</dbReference>
<keyword evidence="4" id="KW-1185">Reference proteome</keyword>
<evidence type="ECO:0000256" key="1">
    <source>
        <dbReference type="ARBA" id="ARBA00010272"/>
    </source>
</evidence>
<evidence type="ECO:0000259" key="2">
    <source>
        <dbReference type="Pfam" id="PF01910"/>
    </source>
</evidence>
<proteinExistence type="inferred from homology"/>